<dbReference type="AlphaFoldDB" id="A0A2P8G2Z2"/>
<keyword evidence="2" id="KW-1185">Reference proteome</keyword>
<reference evidence="1 2" key="1">
    <citation type="submission" date="2018-03" db="EMBL/GenBank/DDBJ databases">
        <title>Genomic Encyclopedia of Archaeal and Bacterial Type Strains, Phase II (KMG-II): from individual species to whole genera.</title>
        <authorList>
            <person name="Goeker M."/>
        </authorList>
    </citation>
    <scope>NUCLEOTIDE SEQUENCE [LARGE SCALE GENOMIC DNA]</scope>
    <source>
        <strain evidence="1 2">DSM 18107</strain>
    </source>
</reference>
<organism evidence="1 2">
    <name type="scientific">Chitinophaga ginsengisoli</name>
    <dbReference type="NCBI Taxonomy" id="363837"/>
    <lineage>
        <taxon>Bacteria</taxon>
        <taxon>Pseudomonadati</taxon>
        <taxon>Bacteroidota</taxon>
        <taxon>Chitinophagia</taxon>
        <taxon>Chitinophagales</taxon>
        <taxon>Chitinophagaceae</taxon>
        <taxon>Chitinophaga</taxon>
    </lineage>
</organism>
<dbReference type="OrthoDB" id="1030692at2"/>
<comment type="caution">
    <text evidence="1">The sequence shown here is derived from an EMBL/GenBank/DDBJ whole genome shotgun (WGS) entry which is preliminary data.</text>
</comment>
<dbReference type="Proteomes" id="UP000240978">
    <property type="component" value="Unassembled WGS sequence"/>
</dbReference>
<gene>
    <name evidence="1" type="ORF">CLV42_108164</name>
</gene>
<protein>
    <submittedName>
        <fullName evidence="1">Uncharacterized protein</fullName>
    </submittedName>
</protein>
<name>A0A2P8G2Z2_9BACT</name>
<proteinExistence type="predicted"/>
<sequence length="175" mass="20004">MQVNFFDAHHTQSSQETFGLYDKPYPERAPSYIMEEDKHDWIGIVNNPTKINADFYGLDHSLKIPVPPPNPDNKYIESLCDGMLKHGDNLAFVELKVWASDGKWIGVSTKQILNSVKLFAENHSFVGYNRVEGRICNKLKPALHKNCMHSQEKFHEAAVLYGFKGELVVKQEIDI</sequence>
<dbReference type="EMBL" id="PYGK01000008">
    <property type="protein sequence ID" value="PSL28245.1"/>
    <property type="molecule type" value="Genomic_DNA"/>
</dbReference>
<evidence type="ECO:0000313" key="2">
    <source>
        <dbReference type="Proteomes" id="UP000240978"/>
    </source>
</evidence>
<accession>A0A2P8G2Z2</accession>
<evidence type="ECO:0000313" key="1">
    <source>
        <dbReference type="EMBL" id="PSL28245.1"/>
    </source>
</evidence>